<sequence>MRKIQLLLLSVILFWSSAIGYAGPREDYEEAHALYIAAAASVAAYHDRVGELASRYLEQEGWHIDHYVQPGSRSGARFLLAKKENEPGKNLYVLAIVGTETTDDMKINLKFDKVYFAGSTAEEFALNAANKNPPRTAPQVHKGFNEFIQSGPSAVLRNAENTPLMLPDLLHMNPNDKLYLTGHSLGGAAATLAGARLLNLGTKAKQLQVITFGAPAIGNDAFAAAYTPILPLTRVVIDGDPVTGVLQTLVGGYKQFGREIIWQKPATINDPHKITGYVDAALKNYYDKRQLARQAGVSIAEPVAKKAANPGRVYIAPMKDNLPAALADDFWYMREALMDEYRKTLPDCLITAETSTGNWREEAVAAGCQWIIVPEVTGIRLKEQKDSYLITFHQIVLDANTGAAVDAAIFSTRTYNLTPLEAFIHTFRGINAHQATWLKER</sequence>
<evidence type="ECO:0000259" key="1">
    <source>
        <dbReference type="Pfam" id="PF01764"/>
    </source>
</evidence>
<dbReference type="PANTHER" id="PTHR45856:SF24">
    <property type="entry name" value="FUNGAL LIPASE-LIKE DOMAIN-CONTAINING PROTEIN"/>
    <property type="match status" value="1"/>
</dbReference>
<feature type="domain" description="Fungal lipase-type" evidence="1">
    <location>
        <begin position="94"/>
        <end position="245"/>
    </location>
</feature>
<dbReference type="Pfam" id="PF01764">
    <property type="entry name" value="Lipase_3"/>
    <property type="match status" value="1"/>
</dbReference>
<protein>
    <submittedName>
        <fullName evidence="2">Lipase (Class 3)</fullName>
    </submittedName>
</protein>
<dbReference type="InterPro" id="IPR029058">
    <property type="entry name" value="AB_hydrolase_fold"/>
</dbReference>
<proteinExistence type="predicted"/>
<dbReference type="GO" id="GO:0006629">
    <property type="term" value="P:lipid metabolic process"/>
    <property type="evidence" value="ECO:0007669"/>
    <property type="project" value="InterPro"/>
</dbReference>
<dbReference type="InterPro" id="IPR002921">
    <property type="entry name" value="Fungal_lipase-type"/>
</dbReference>
<name>A0A517DW18_9FIRM</name>
<accession>A0A517DW18</accession>
<dbReference type="Proteomes" id="UP000320776">
    <property type="component" value="Chromosome"/>
</dbReference>
<organism evidence="2 3">
    <name type="scientific">Sporomusa termitida</name>
    <dbReference type="NCBI Taxonomy" id="2377"/>
    <lineage>
        <taxon>Bacteria</taxon>
        <taxon>Bacillati</taxon>
        <taxon>Bacillota</taxon>
        <taxon>Negativicutes</taxon>
        <taxon>Selenomonadales</taxon>
        <taxon>Sporomusaceae</taxon>
        <taxon>Sporomusa</taxon>
    </lineage>
</organism>
<dbReference type="SUPFAM" id="SSF53474">
    <property type="entry name" value="alpha/beta-Hydrolases"/>
    <property type="match status" value="1"/>
</dbReference>
<dbReference type="AlphaFoldDB" id="A0A517DW18"/>
<reference evidence="2 3" key="1">
    <citation type="submission" date="2019-02" db="EMBL/GenBank/DDBJ databases">
        <title>Closed genome of Sporomusa termitida DSM 4440.</title>
        <authorList>
            <person name="Poehlein A."/>
            <person name="Daniel R."/>
        </authorList>
    </citation>
    <scope>NUCLEOTIDE SEQUENCE [LARGE SCALE GENOMIC DNA]</scope>
    <source>
        <strain evidence="2 3">DSM 4440</strain>
    </source>
</reference>
<keyword evidence="3" id="KW-1185">Reference proteome</keyword>
<dbReference type="OrthoDB" id="5522031at2"/>
<evidence type="ECO:0000313" key="3">
    <source>
        <dbReference type="Proteomes" id="UP000320776"/>
    </source>
</evidence>
<gene>
    <name evidence="2" type="ORF">SPTER_28990</name>
</gene>
<dbReference type="PANTHER" id="PTHR45856">
    <property type="entry name" value="ALPHA/BETA-HYDROLASES SUPERFAMILY PROTEIN"/>
    <property type="match status" value="1"/>
</dbReference>
<dbReference type="Gene3D" id="3.40.50.1820">
    <property type="entry name" value="alpha/beta hydrolase"/>
    <property type="match status" value="1"/>
</dbReference>
<dbReference type="KEGG" id="sted:SPTER_28990"/>
<dbReference type="InterPro" id="IPR051218">
    <property type="entry name" value="Sec_MonoDiacylglyc_Lipase"/>
</dbReference>
<dbReference type="RefSeq" id="WP_144350998.1">
    <property type="nucleotide sequence ID" value="NZ_CP036259.1"/>
</dbReference>
<evidence type="ECO:0000313" key="2">
    <source>
        <dbReference type="EMBL" id="QDR81513.1"/>
    </source>
</evidence>
<dbReference type="EMBL" id="CP036259">
    <property type="protein sequence ID" value="QDR81513.1"/>
    <property type="molecule type" value="Genomic_DNA"/>
</dbReference>